<gene>
    <name evidence="2" type="ORF">ACJIZ3_018653</name>
</gene>
<accession>A0ABD3SYX6</accession>
<dbReference type="AlphaFoldDB" id="A0ABD3SYX6"/>
<evidence type="ECO:0000256" key="1">
    <source>
        <dbReference type="ARBA" id="ARBA00007114"/>
    </source>
</evidence>
<proteinExistence type="inferred from homology"/>
<dbReference type="EMBL" id="JBJXBP010000005">
    <property type="protein sequence ID" value="KAL3829851.1"/>
    <property type="molecule type" value="Genomic_DNA"/>
</dbReference>
<comment type="similarity">
    <text evidence="1">Belongs to the bystin family.</text>
</comment>
<dbReference type="PANTHER" id="PTHR12821:SF0">
    <property type="entry name" value="BYSTIN"/>
    <property type="match status" value="1"/>
</dbReference>
<keyword evidence="3" id="KW-1185">Reference proteome</keyword>
<name>A0ABD3SYX6_9LAMI</name>
<reference evidence="2 3" key="1">
    <citation type="submission" date="2024-12" db="EMBL/GenBank/DDBJ databases">
        <title>The unique morphological basis and parallel evolutionary history of personate flowers in Penstemon.</title>
        <authorList>
            <person name="Depatie T.H."/>
            <person name="Wessinger C.A."/>
        </authorList>
    </citation>
    <scope>NUCLEOTIDE SEQUENCE [LARGE SCALE GENOMIC DNA]</scope>
    <source>
        <strain evidence="2">WTNN_2</strain>
        <tissue evidence="2">Leaf</tissue>
    </source>
</reference>
<dbReference type="Proteomes" id="UP001634393">
    <property type="component" value="Unassembled WGS sequence"/>
</dbReference>
<dbReference type="PANTHER" id="PTHR12821">
    <property type="entry name" value="BYSTIN"/>
    <property type="match status" value="1"/>
</dbReference>
<organism evidence="2 3">
    <name type="scientific">Penstemon smallii</name>
    <dbReference type="NCBI Taxonomy" id="265156"/>
    <lineage>
        <taxon>Eukaryota</taxon>
        <taxon>Viridiplantae</taxon>
        <taxon>Streptophyta</taxon>
        <taxon>Embryophyta</taxon>
        <taxon>Tracheophyta</taxon>
        <taxon>Spermatophyta</taxon>
        <taxon>Magnoliopsida</taxon>
        <taxon>eudicotyledons</taxon>
        <taxon>Gunneridae</taxon>
        <taxon>Pentapetalae</taxon>
        <taxon>asterids</taxon>
        <taxon>lamiids</taxon>
        <taxon>Lamiales</taxon>
        <taxon>Plantaginaceae</taxon>
        <taxon>Cheloneae</taxon>
        <taxon>Penstemon</taxon>
    </lineage>
</organism>
<dbReference type="InterPro" id="IPR007955">
    <property type="entry name" value="Bystin"/>
</dbReference>
<dbReference type="Pfam" id="PF05291">
    <property type="entry name" value="Bystin"/>
    <property type="match status" value="1"/>
</dbReference>
<sequence>MVYIDNNFLVTRNSFYFGNRLVLKKKRGVMILLKRAENCWRRHYSKEIIVEKIKDVQVSSGVQSVPKLEFSILCKGVVKLLNIHTARKMPKAFKPIPSLGRWDEVLLETEPEKWSPNAMYQATRIFASMGVKKADDFYKLILLPRIRVDIKKDKKLLPELYKSLKKALYKPAAFYKGIIFPLCESRTCTVREAIIVGSIIEKISIPAKYSSAALSKLAMMDYNGPTSWGFNTYNDYFCLYVLQLFYYVTHEKKYALPYRAYKQQFALVNLVCIQIYILFYF</sequence>
<evidence type="ECO:0000313" key="3">
    <source>
        <dbReference type="Proteomes" id="UP001634393"/>
    </source>
</evidence>
<comment type="caution">
    <text evidence="2">The sequence shown here is derived from an EMBL/GenBank/DDBJ whole genome shotgun (WGS) entry which is preliminary data.</text>
</comment>
<protein>
    <submittedName>
        <fullName evidence="2">Uncharacterized protein</fullName>
    </submittedName>
</protein>
<evidence type="ECO:0000313" key="2">
    <source>
        <dbReference type="EMBL" id="KAL3829851.1"/>
    </source>
</evidence>